<accession>A0A1D2M9J1</accession>
<gene>
    <name evidence="15" type="ORF">Ocin01_17039</name>
</gene>
<dbReference type="InterPro" id="IPR017972">
    <property type="entry name" value="Cyt_P450_CS"/>
</dbReference>
<comment type="caution">
    <text evidence="15">The sequence shown here is derived from an EMBL/GenBank/DDBJ whole genome shotgun (WGS) entry which is preliminary data.</text>
</comment>
<dbReference type="Gene3D" id="1.10.630.10">
    <property type="entry name" value="Cytochrome P450"/>
    <property type="match status" value="2"/>
</dbReference>
<dbReference type="Proteomes" id="UP000094527">
    <property type="component" value="Unassembled WGS sequence"/>
</dbReference>
<comment type="similarity">
    <text evidence="4 14">Belongs to the cytochrome P450 family.</text>
</comment>
<evidence type="ECO:0000256" key="12">
    <source>
        <dbReference type="ARBA" id="ARBA00023136"/>
    </source>
</evidence>
<dbReference type="InterPro" id="IPR036396">
    <property type="entry name" value="Cyt_P450_sf"/>
</dbReference>
<dbReference type="Pfam" id="PF00067">
    <property type="entry name" value="p450"/>
    <property type="match status" value="1"/>
</dbReference>
<dbReference type="SUPFAM" id="SSF48264">
    <property type="entry name" value="Cytochrome P450"/>
    <property type="match status" value="1"/>
</dbReference>
<dbReference type="PROSITE" id="PS00086">
    <property type="entry name" value="CYTOCHROME_P450"/>
    <property type="match status" value="1"/>
</dbReference>
<evidence type="ECO:0000256" key="5">
    <source>
        <dbReference type="ARBA" id="ARBA00022617"/>
    </source>
</evidence>
<keyword evidence="6 13" id="KW-0479">Metal-binding</keyword>
<proteinExistence type="inferred from homology"/>
<protein>
    <submittedName>
        <fullName evidence="15">Cytochrome P450 4V2</fullName>
    </submittedName>
</protein>
<evidence type="ECO:0000256" key="4">
    <source>
        <dbReference type="ARBA" id="ARBA00010617"/>
    </source>
</evidence>
<dbReference type="PANTHER" id="PTHR24291:SF189">
    <property type="entry name" value="CYTOCHROME P450 4C3-RELATED"/>
    <property type="match status" value="1"/>
</dbReference>
<dbReference type="OrthoDB" id="1470350at2759"/>
<keyword evidence="7" id="KW-0256">Endoplasmic reticulum</keyword>
<evidence type="ECO:0000313" key="15">
    <source>
        <dbReference type="EMBL" id="ODM89645.1"/>
    </source>
</evidence>
<dbReference type="PANTHER" id="PTHR24291">
    <property type="entry name" value="CYTOCHROME P450 FAMILY 4"/>
    <property type="match status" value="1"/>
</dbReference>
<evidence type="ECO:0000256" key="9">
    <source>
        <dbReference type="ARBA" id="ARBA00023002"/>
    </source>
</evidence>
<dbReference type="InterPro" id="IPR002401">
    <property type="entry name" value="Cyt_P450_E_grp-I"/>
</dbReference>
<dbReference type="PRINTS" id="PR00463">
    <property type="entry name" value="EP450I"/>
</dbReference>
<dbReference type="GO" id="GO:0004497">
    <property type="term" value="F:monooxygenase activity"/>
    <property type="evidence" value="ECO:0007669"/>
    <property type="project" value="UniProtKB-KW"/>
</dbReference>
<name>A0A1D2M9J1_ORCCI</name>
<evidence type="ECO:0000256" key="1">
    <source>
        <dbReference type="ARBA" id="ARBA00001971"/>
    </source>
</evidence>
<dbReference type="PRINTS" id="PR00385">
    <property type="entry name" value="P450"/>
</dbReference>
<keyword evidence="16" id="KW-1185">Reference proteome</keyword>
<dbReference type="GO" id="GO:0016705">
    <property type="term" value="F:oxidoreductase activity, acting on paired donors, with incorporation or reduction of molecular oxygen"/>
    <property type="evidence" value="ECO:0007669"/>
    <property type="project" value="InterPro"/>
</dbReference>
<dbReference type="GO" id="GO:0005789">
    <property type="term" value="C:endoplasmic reticulum membrane"/>
    <property type="evidence" value="ECO:0007669"/>
    <property type="project" value="UniProtKB-SubCell"/>
</dbReference>
<feature type="binding site" description="axial binding residue" evidence="13">
    <location>
        <position position="310"/>
    </location>
    <ligand>
        <name>heme</name>
        <dbReference type="ChEBI" id="CHEBI:30413"/>
    </ligand>
    <ligandPart>
        <name>Fe</name>
        <dbReference type="ChEBI" id="CHEBI:18248"/>
    </ligandPart>
</feature>
<evidence type="ECO:0000256" key="11">
    <source>
        <dbReference type="ARBA" id="ARBA00023033"/>
    </source>
</evidence>
<evidence type="ECO:0000256" key="8">
    <source>
        <dbReference type="ARBA" id="ARBA00022848"/>
    </source>
</evidence>
<dbReference type="AlphaFoldDB" id="A0A1D2M9J1"/>
<comment type="subcellular location">
    <subcellularLocation>
        <location evidence="3">Endoplasmic reticulum membrane</location>
    </subcellularLocation>
    <subcellularLocation>
        <location evidence="2">Microsome membrane</location>
    </subcellularLocation>
</comment>
<dbReference type="InterPro" id="IPR001128">
    <property type="entry name" value="Cyt_P450"/>
</dbReference>
<evidence type="ECO:0000313" key="16">
    <source>
        <dbReference type="Proteomes" id="UP000094527"/>
    </source>
</evidence>
<comment type="cofactor">
    <cofactor evidence="1 13">
        <name>heme</name>
        <dbReference type="ChEBI" id="CHEBI:30413"/>
    </cofactor>
</comment>
<keyword evidence="8" id="KW-0492">Microsome</keyword>
<keyword evidence="12" id="KW-0472">Membrane</keyword>
<dbReference type="GO" id="GO:0005506">
    <property type="term" value="F:iron ion binding"/>
    <property type="evidence" value="ECO:0007669"/>
    <property type="project" value="InterPro"/>
</dbReference>
<dbReference type="GO" id="GO:0020037">
    <property type="term" value="F:heme binding"/>
    <property type="evidence" value="ECO:0007669"/>
    <property type="project" value="InterPro"/>
</dbReference>
<evidence type="ECO:0000256" key="7">
    <source>
        <dbReference type="ARBA" id="ARBA00022824"/>
    </source>
</evidence>
<dbReference type="InterPro" id="IPR050196">
    <property type="entry name" value="Cytochrome_P450_Monoox"/>
</dbReference>
<dbReference type="OMA" id="TSANMAW"/>
<sequence>MSKIFDWLEGVYKKWGDIARFWIFGSPKVFINSYDIAMQLLSRKNFLLKSEEFLPLAPIAQYSLPGASPQLHPIRRKMLGPGFNRQTVEKSFGIFNKHAQALCHRLEEFSNKHVVLNALTHTGLCSYMIGCDMAPIKVNECYLDLLLDLEEKKELTKEDVLHELNLFIVAGYDTTGTTSAWALHLLASHPECQEKALKELKEIFGTRKGSDLQISLEDIKRMKYLDGCIKEALRLYPVLPWLLRRTDEEIRLNDGTVLPEGLDVPINTFLIQRDPNFFPEPDLFWPERHFPGSTSNTKAMLPFGAGPRICPGMLFGMHELKILLAHLLLAYSWESLDNPKKMKCVFHGVLLPKNGINLA</sequence>
<organism evidence="15 16">
    <name type="scientific">Orchesella cincta</name>
    <name type="common">Springtail</name>
    <name type="synonym">Podura cincta</name>
    <dbReference type="NCBI Taxonomy" id="48709"/>
    <lineage>
        <taxon>Eukaryota</taxon>
        <taxon>Metazoa</taxon>
        <taxon>Ecdysozoa</taxon>
        <taxon>Arthropoda</taxon>
        <taxon>Hexapoda</taxon>
        <taxon>Collembola</taxon>
        <taxon>Entomobryomorpha</taxon>
        <taxon>Entomobryoidea</taxon>
        <taxon>Orchesellidae</taxon>
        <taxon>Orchesellinae</taxon>
        <taxon>Orchesella</taxon>
    </lineage>
</organism>
<reference evidence="15 16" key="1">
    <citation type="journal article" date="2016" name="Genome Biol. Evol.">
        <title>Gene Family Evolution Reflects Adaptation to Soil Environmental Stressors in the Genome of the Collembolan Orchesella cincta.</title>
        <authorList>
            <person name="Faddeeva-Vakhrusheva A."/>
            <person name="Derks M.F."/>
            <person name="Anvar S.Y."/>
            <person name="Agamennone V."/>
            <person name="Suring W."/>
            <person name="Smit S."/>
            <person name="van Straalen N.M."/>
            <person name="Roelofs D."/>
        </authorList>
    </citation>
    <scope>NUCLEOTIDE SEQUENCE [LARGE SCALE GENOMIC DNA]</scope>
    <source>
        <tissue evidence="15">Mixed pool</tissue>
    </source>
</reference>
<keyword evidence="9 14" id="KW-0560">Oxidoreductase</keyword>
<evidence type="ECO:0000256" key="14">
    <source>
        <dbReference type="RuleBase" id="RU000461"/>
    </source>
</evidence>
<evidence type="ECO:0000256" key="13">
    <source>
        <dbReference type="PIRSR" id="PIRSR602401-1"/>
    </source>
</evidence>
<dbReference type="STRING" id="48709.A0A1D2M9J1"/>
<keyword evidence="11 14" id="KW-0503">Monooxygenase</keyword>
<keyword evidence="10 13" id="KW-0408">Iron</keyword>
<evidence type="ECO:0000256" key="6">
    <source>
        <dbReference type="ARBA" id="ARBA00022723"/>
    </source>
</evidence>
<dbReference type="EMBL" id="LJIJ01002481">
    <property type="protein sequence ID" value="ODM89645.1"/>
    <property type="molecule type" value="Genomic_DNA"/>
</dbReference>
<keyword evidence="5 13" id="KW-0349">Heme</keyword>
<evidence type="ECO:0000256" key="3">
    <source>
        <dbReference type="ARBA" id="ARBA00004586"/>
    </source>
</evidence>
<evidence type="ECO:0000256" key="2">
    <source>
        <dbReference type="ARBA" id="ARBA00004524"/>
    </source>
</evidence>
<evidence type="ECO:0000256" key="10">
    <source>
        <dbReference type="ARBA" id="ARBA00023004"/>
    </source>
</evidence>